<accession>A0ABS7B976</accession>
<dbReference type="EMBL" id="JAHXZI010000013">
    <property type="protein sequence ID" value="MBW6436989.1"/>
    <property type="molecule type" value="Genomic_DNA"/>
</dbReference>
<sequence length="141" mass="15439">MTTVERWVEVHRLAVAGREPAIARRLEQVLAPKWLLTSRFTDAANLARLTLTLGPDASAFYDPGWAESATGDLRQALSIQRENSNLDVVLASGGRLSEAVKLQRRAVALAEQVSRPDLDRLRALLAQIEQAARAQAEEAPS</sequence>
<dbReference type="RefSeq" id="WP_220146330.1">
    <property type="nucleotide sequence ID" value="NZ_JAHXZI010000013.1"/>
</dbReference>
<evidence type="ECO:0000313" key="2">
    <source>
        <dbReference type="Proteomes" id="UP001519863"/>
    </source>
</evidence>
<comment type="caution">
    <text evidence="1">The sequence shown here is derived from an EMBL/GenBank/DDBJ whole genome shotgun (WGS) entry which is preliminary data.</text>
</comment>
<reference evidence="1 2" key="1">
    <citation type="journal article" date="2013" name="Antonie Van Leeuwenhoek">
        <title>Actinoplanes hulinensis sp. nov., a novel actinomycete isolated from soybean root (Glycine max (L.) Merr).</title>
        <authorList>
            <person name="Shen Y."/>
            <person name="Liu C."/>
            <person name="Wang X."/>
            <person name="Zhao J."/>
            <person name="Jia F."/>
            <person name="Zhang Y."/>
            <person name="Wang L."/>
            <person name="Yang D."/>
            <person name="Xiang W."/>
        </authorList>
    </citation>
    <scope>NUCLEOTIDE SEQUENCE [LARGE SCALE GENOMIC DNA]</scope>
    <source>
        <strain evidence="1 2">NEAU-M9</strain>
    </source>
</reference>
<dbReference type="Proteomes" id="UP001519863">
    <property type="component" value="Unassembled WGS sequence"/>
</dbReference>
<name>A0ABS7B976_9ACTN</name>
<organism evidence="1 2">
    <name type="scientific">Actinoplanes hulinensis</name>
    <dbReference type="NCBI Taxonomy" id="1144547"/>
    <lineage>
        <taxon>Bacteria</taxon>
        <taxon>Bacillati</taxon>
        <taxon>Actinomycetota</taxon>
        <taxon>Actinomycetes</taxon>
        <taxon>Micromonosporales</taxon>
        <taxon>Micromonosporaceae</taxon>
        <taxon>Actinoplanes</taxon>
    </lineage>
</organism>
<gene>
    <name evidence="1" type="ORF">KZ829_24910</name>
</gene>
<protein>
    <submittedName>
        <fullName evidence="1">Uncharacterized protein</fullName>
    </submittedName>
</protein>
<evidence type="ECO:0000313" key="1">
    <source>
        <dbReference type="EMBL" id="MBW6436989.1"/>
    </source>
</evidence>
<keyword evidence="2" id="KW-1185">Reference proteome</keyword>
<proteinExistence type="predicted"/>